<dbReference type="AlphaFoldDB" id="A0A6M3LCR8"/>
<organism evidence="1">
    <name type="scientific">viral metagenome</name>
    <dbReference type="NCBI Taxonomy" id="1070528"/>
    <lineage>
        <taxon>unclassified sequences</taxon>
        <taxon>metagenomes</taxon>
        <taxon>organismal metagenomes</taxon>
    </lineage>
</organism>
<reference evidence="1" key="1">
    <citation type="submission" date="2020-03" db="EMBL/GenBank/DDBJ databases">
        <title>The deep terrestrial virosphere.</title>
        <authorList>
            <person name="Holmfeldt K."/>
            <person name="Nilsson E."/>
            <person name="Simone D."/>
            <person name="Lopez-Fernandez M."/>
            <person name="Wu X."/>
            <person name="de Brujin I."/>
            <person name="Lundin D."/>
            <person name="Andersson A."/>
            <person name="Bertilsson S."/>
            <person name="Dopson M."/>
        </authorList>
    </citation>
    <scope>NUCLEOTIDE SEQUENCE</scope>
    <source>
        <strain evidence="1">MM415B03505</strain>
    </source>
</reference>
<proteinExistence type="predicted"/>
<dbReference type="GO" id="GO:0004519">
    <property type="term" value="F:endonuclease activity"/>
    <property type="evidence" value="ECO:0007669"/>
    <property type="project" value="UniProtKB-KW"/>
</dbReference>
<keyword evidence="1" id="KW-0255">Endonuclease</keyword>
<gene>
    <name evidence="1" type="ORF">MM415B03505_0005</name>
</gene>
<sequence length="162" mass="18776">MVGVNFKSCSKCGKEKPTTDFCKDSYKNDGLASWCRECQSSKAKIWYANNRDVLLSKFRLTQPDERKELKKRVLTYYGGGIMCCVKCQENDLRCLTLDHINGQGNAHRRLLNIKDSKQMYRWLEKNNYPEGYQTLCMNCQFKKEFSENGYGGSYVLGAEIYP</sequence>
<name>A0A6M3LCR8_9ZZZZ</name>
<keyword evidence="1" id="KW-0378">Hydrolase</keyword>
<accession>A0A6M3LCR8</accession>
<protein>
    <submittedName>
        <fullName evidence="1">Putative HNH endonuclease</fullName>
    </submittedName>
</protein>
<evidence type="ECO:0000313" key="1">
    <source>
        <dbReference type="EMBL" id="QJA90975.1"/>
    </source>
</evidence>
<keyword evidence="1" id="KW-0540">Nuclease</keyword>
<dbReference type="EMBL" id="MT142952">
    <property type="protein sequence ID" value="QJA90975.1"/>
    <property type="molecule type" value="Genomic_DNA"/>
</dbReference>